<dbReference type="EMBL" id="JACGWN010000006">
    <property type="protein sequence ID" value="KAL0445965.1"/>
    <property type="molecule type" value="Genomic_DNA"/>
</dbReference>
<dbReference type="PANTHER" id="PTHR33116:SF86">
    <property type="entry name" value="REVERSE TRANSCRIPTASE DOMAIN-CONTAINING PROTEIN"/>
    <property type="match status" value="1"/>
</dbReference>
<accession>A0AAW2X0Y8</accession>
<evidence type="ECO:0000259" key="1">
    <source>
        <dbReference type="Pfam" id="PF13966"/>
    </source>
</evidence>
<gene>
    <name evidence="2" type="ORF">Slati_1724400</name>
</gene>
<comment type="caution">
    <text evidence="2">The sequence shown here is derived from an EMBL/GenBank/DDBJ whole genome shotgun (WGS) entry which is preliminary data.</text>
</comment>
<dbReference type="AlphaFoldDB" id="A0AAW2X0Y8"/>
<reference evidence="2" key="1">
    <citation type="submission" date="2020-06" db="EMBL/GenBank/DDBJ databases">
        <authorList>
            <person name="Li T."/>
            <person name="Hu X."/>
            <person name="Zhang T."/>
            <person name="Song X."/>
            <person name="Zhang H."/>
            <person name="Dai N."/>
            <person name="Sheng W."/>
            <person name="Hou X."/>
            <person name="Wei L."/>
        </authorList>
    </citation>
    <scope>NUCLEOTIDE SEQUENCE</scope>
    <source>
        <strain evidence="2">KEN1</strain>
        <tissue evidence="2">Leaf</tissue>
    </source>
</reference>
<dbReference type="PANTHER" id="PTHR33116">
    <property type="entry name" value="REVERSE TRANSCRIPTASE ZINC-BINDING DOMAIN-CONTAINING PROTEIN-RELATED-RELATED"/>
    <property type="match status" value="1"/>
</dbReference>
<organism evidence="2">
    <name type="scientific">Sesamum latifolium</name>
    <dbReference type="NCBI Taxonomy" id="2727402"/>
    <lineage>
        <taxon>Eukaryota</taxon>
        <taxon>Viridiplantae</taxon>
        <taxon>Streptophyta</taxon>
        <taxon>Embryophyta</taxon>
        <taxon>Tracheophyta</taxon>
        <taxon>Spermatophyta</taxon>
        <taxon>Magnoliopsida</taxon>
        <taxon>eudicotyledons</taxon>
        <taxon>Gunneridae</taxon>
        <taxon>Pentapetalae</taxon>
        <taxon>asterids</taxon>
        <taxon>lamiids</taxon>
        <taxon>Lamiales</taxon>
        <taxon>Pedaliaceae</taxon>
        <taxon>Sesamum</taxon>
    </lineage>
</organism>
<feature type="domain" description="Reverse transcriptase zinc-binding" evidence="1">
    <location>
        <begin position="305"/>
        <end position="389"/>
    </location>
</feature>
<proteinExistence type="predicted"/>
<dbReference type="Pfam" id="PF13966">
    <property type="entry name" value="zf-RVT"/>
    <property type="match status" value="1"/>
</dbReference>
<dbReference type="InterPro" id="IPR026960">
    <property type="entry name" value="RVT-Znf"/>
</dbReference>
<protein>
    <submittedName>
        <fullName evidence="2">Mitochondrial protein</fullName>
    </submittedName>
</protein>
<name>A0AAW2X0Y8_9LAMI</name>
<reference evidence="2" key="2">
    <citation type="journal article" date="2024" name="Plant">
        <title>Genomic evolution and insights into agronomic trait innovations of Sesamum species.</title>
        <authorList>
            <person name="Miao H."/>
            <person name="Wang L."/>
            <person name="Qu L."/>
            <person name="Liu H."/>
            <person name="Sun Y."/>
            <person name="Le M."/>
            <person name="Wang Q."/>
            <person name="Wei S."/>
            <person name="Zheng Y."/>
            <person name="Lin W."/>
            <person name="Duan Y."/>
            <person name="Cao H."/>
            <person name="Xiong S."/>
            <person name="Wang X."/>
            <person name="Wei L."/>
            <person name="Li C."/>
            <person name="Ma Q."/>
            <person name="Ju M."/>
            <person name="Zhao R."/>
            <person name="Li G."/>
            <person name="Mu C."/>
            <person name="Tian Q."/>
            <person name="Mei H."/>
            <person name="Zhang T."/>
            <person name="Gao T."/>
            <person name="Zhang H."/>
        </authorList>
    </citation>
    <scope>NUCLEOTIDE SEQUENCE</scope>
    <source>
        <strain evidence="2">KEN1</strain>
    </source>
</reference>
<evidence type="ECO:0000313" key="2">
    <source>
        <dbReference type="EMBL" id="KAL0445965.1"/>
    </source>
</evidence>
<sequence length="417" mass="47161">MIEWNGSFLKVLSNQACVLQGVAVSRGGPRVFHLLFADDTLIFCQALSEAMNCIHRILGMLEAASSLQVNLDKILCRLSKNDHILDQEALTGILGVHVVAKHDKYLGMRVVVGRSKRKVFLNLKDRLWVRLQSWKCVRKIHWIAWDKLCVHKEEEGLGFRKLNFQSCNARKQLCRIVSRPNSLLNRMLKSKYFPTSDALTAPICQGCSFTWTSILEARSVILLGSRWQLGDGKMVRIWDDRWIPRPITFRVITTPNQLPLNATVDSLLNEGGEVWNESLVRNVFRPLASDRPGNLRWHYEKHRRYSVRSAYHLMVTEGGAQGFSGVSSSGSPSWQFIWRPAVPPKVRLFAWKICREALSTTIGLARRGVLVGSGSPWCGDAAEDLLHACCAPFSLSPPGLGTVWRLQHLQQVFDVRP</sequence>